<accession>A0A0L7M2L1</accession>
<gene>
    <name evidence="2" type="ORF">PFDG_02689</name>
</gene>
<reference evidence="3" key="1">
    <citation type="submission" date="2006-09" db="EMBL/GenBank/DDBJ databases">
        <title>Annotation of Plasmodium falciparum Dd2.</title>
        <authorList>
            <consortium name="The Broad Institute Genome Sequencing Platform"/>
            <person name="Volkman S.K."/>
            <person name="Neafsey D.E."/>
            <person name="Dash A.P."/>
            <person name="Chitnis C.E."/>
            <person name="Hartl D.L."/>
            <person name="Young S.K."/>
            <person name="Zeng Q."/>
            <person name="Koehrsen M."/>
            <person name="Alvarado L."/>
            <person name="Berlin A."/>
            <person name="Borenstein D."/>
            <person name="Chapman S.B."/>
            <person name="Chen Z."/>
            <person name="Engels R."/>
            <person name="Freedman E."/>
            <person name="Gellesch M."/>
            <person name="Goldberg J."/>
            <person name="Griggs A."/>
            <person name="Gujja S."/>
            <person name="Heilman E.R."/>
            <person name="Heiman D.I."/>
            <person name="Howarth C."/>
            <person name="Jen D."/>
            <person name="Larson L."/>
            <person name="Mehta T."/>
            <person name="Neiman D."/>
            <person name="Park D."/>
            <person name="Pearson M."/>
            <person name="Roberts A."/>
            <person name="Saif S."/>
            <person name="Shea T."/>
            <person name="Shenoy N."/>
            <person name="Sisk P."/>
            <person name="Stolte C."/>
            <person name="Sykes S."/>
            <person name="Walk T."/>
            <person name="White J."/>
            <person name="Yandava C."/>
            <person name="Haas B."/>
            <person name="Henn M.R."/>
            <person name="Nusbaum C."/>
            <person name="Birren B."/>
        </authorList>
    </citation>
    <scope>NUCLEOTIDE SEQUENCE [LARGE SCALE GENOMIC DNA]</scope>
</reference>
<name>A0A0L7M2L1_PLAF4</name>
<feature type="compositionally biased region" description="Basic and acidic residues" evidence="1">
    <location>
        <begin position="1"/>
        <end position="13"/>
    </location>
</feature>
<dbReference type="AlphaFoldDB" id="A0A0L7M2L1"/>
<protein>
    <submittedName>
        <fullName evidence="2">Uncharacterized protein</fullName>
    </submittedName>
</protein>
<evidence type="ECO:0000256" key="1">
    <source>
        <dbReference type="SAM" id="MobiDB-lite"/>
    </source>
</evidence>
<reference evidence="3" key="2">
    <citation type="submission" date="2006-09" db="EMBL/GenBank/DDBJ databases">
        <title>The genome sequence of Plasmodium falciparum Dd2.</title>
        <authorList>
            <consortium name="The Broad Institute Genome Sequencing Platform"/>
            <person name="Birren B."/>
            <person name="Lander E."/>
            <person name="Galagan J."/>
            <person name="Nusbaum C."/>
            <person name="Devon K."/>
            <person name="Henn M."/>
            <person name="Jaffe D."/>
            <person name="Butler J."/>
            <person name="Alvarez P."/>
            <person name="Gnerre S."/>
            <person name="Grabherr M."/>
            <person name="Kleber M."/>
            <person name="Mauceli E."/>
            <person name="Brockman W."/>
            <person name="MacCallum I.A."/>
            <person name="Rounsley S."/>
            <person name="Young S."/>
            <person name="LaButti K."/>
            <person name="Pushparaj V."/>
            <person name="DeCaprio D."/>
            <person name="Crawford M."/>
            <person name="Koehrsen M."/>
            <person name="Engels R."/>
            <person name="Montgomery P."/>
            <person name="Pearson M."/>
            <person name="Howarth C."/>
            <person name="Larson L."/>
            <person name="Luoma S."/>
            <person name="White J."/>
            <person name="Kodira C."/>
            <person name="Zeng Q."/>
            <person name="O'Leary S."/>
            <person name="Yandava C."/>
            <person name="Alvarado L."/>
            <person name="Wirth D."/>
            <person name="Volkman S."/>
            <person name="Hartl D."/>
        </authorList>
    </citation>
    <scope>NUCLEOTIDE SEQUENCE [LARGE SCALE GENOMIC DNA]</scope>
</reference>
<dbReference type="EMBL" id="DS016450">
    <property type="protein sequence ID" value="KOB87099.1"/>
    <property type="molecule type" value="Genomic_DNA"/>
</dbReference>
<evidence type="ECO:0000313" key="3">
    <source>
        <dbReference type="Proteomes" id="UP000054282"/>
    </source>
</evidence>
<proteinExistence type="predicted"/>
<evidence type="ECO:0000313" key="2">
    <source>
        <dbReference type="EMBL" id="KOB87099.1"/>
    </source>
</evidence>
<dbReference type="Proteomes" id="UP000054282">
    <property type="component" value="Unassembled WGS sequence"/>
</dbReference>
<feature type="region of interest" description="Disordered" evidence="1">
    <location>
        <begin position="1"/>
        <end position="25"/>
    </location>
</feature>
<dbReference type="KEGG" id="pfd:PFDG_02689"/>
<organism evidence="2 3">
    <name type="scientific">Plasmodium falciparum (isolate Dd2)</name>
    <dbReference type="NCBI Taxonomy" id="57267"/>
    <lineage>
        <taxon>Eukaryota</taxon>
        <taxon>Sar</taxon>
        <taxon>Alveolata</taxon>
        <taxon>Apicomplexa</taxon>
        <taxon>Aconoidasida</taxon>
        <taxon>Haemosporida</taxon>
        <taxon>Plasmodiidae</taxon>
        <taxon>Plasmodium</taxon>
        <taxon>Plasmodium (Laverania)</taxon>
    </lineage>
</organism>
<sequence length="169" mass="20387">MEAHNADNDQSNRHHEHTKSANIYDNNGAFERYSEKSNDHHIGNNYDKSMSHLHTRTYIYIWRCILRYNFPVNDNFGVSGKMCKSLKKSFCSKKNKSKKRQKGTQPLLNNKKHNYVQQKISYLYFAHEPRFRRRRTRKYIKCIAPFYADKTTQNIYITHNFIYNRRILS</sequence>